<dbReference type="EMBL" id="BARU01002074">
    <property type="protein sequence ID" value="GAH23885.1"/>
    <property type="molecule type" value="Genomic_DNA"/>
</dbReference>
<feature type="domain" description="NADH:quinone oxidoreductase/Mrp antiporter transmembrane" evidence="8">
    <location>
        <begin position="2"/>
        <end position="233"/>
    </location>
</feature>
<evidence type="ECO:0000256" key="4">
    <source>
        <dbReference type="ARBA" id="ARBA00022989"/>
    </source>
</evidence>
<feature type="non-terminal residue" evidence="9">
    <location>
        <position position="417"/>
    </location>
</feature>
<evidence type="ECO:0000259" key="8">
    <source>
        <dbReference type="Pfam" id="PF00361"/>
    </source>
</evidence>
<evidence type="ECO:0000256" key="1">
    <source>
        <dbReference type="ARBA" id="ARBA00004651"/>
    </source>
</evidence>
<keyword evidence="6 7" id="KW-0472">Membrane</keyword>
<protein>
    <recommendedName>
        <fullName evidence="8">NADH:quinone oxidoreductase/Mrp antiporter transmembrane domain-containing protein</fullName>
    </recommendedName>
</protein>
<evidence type="ECO:0000256" key="3">
    <source>
        <dbReference type="ARBA" id="ARBA00022692"/>
    </source>
</evidence>
<sequence length="417" mass="45116">FAFILGVLFLYKLSGTFQMNQLGPISLTSPLSISAFILLMIGAIAKAGTMPFHTWIPDAAEEAPLPVMALLPASLDKLLGIYLLSRICLDFFRLIPNSGLSILLMIIGSFTIMAAVMMALIQHNLKRLLSYHAVSQVGYMVLGIGTGIPVAVAGGIFHMLNNAIYKSSLFLGGGAVEHRMKTTDLDRLGGLAKLMPVTFITFFIAALSISGVPPFNGFFSKWMIYQGVVELGKFGGTGNLWILWLLAAMFGSALTLASFMKLIHATFLGTSSSSPPKNAHSGPKEVGLSMTIPMVILASLCVGFGVFAYRLPLRLFILASVPGIPSPAEWMGWWQPGLATGLIIVGIIIGAIIYLLSKVRLFRESTSYIGGEEVSPEMKVSGVDFYDTVRNFSGLSKIYEAAEKKKLDFYDWGMVVC</sequence>
<feature type="transmembrane region" description="Helical" evidence="7">
    <location>
        <begin position="25"/>
        <end position="45"/>
    </location>
</feature>
<feature type="transmembrane region" description="Helical" evidence="7">
    <location>
        <begin position="188"/>
        <end position="209"/>
    </location>
</feature>
<name>X1EUA2_9ZZZZ</name>
<evidence type="ECO:0000256" key="7">
    <source>
        <dbReference type="SAM" id="Phobius"/>
    </source>
</evidence>
<evidence type="ECO:0000256" key="6">
    <source>
        <dbReference type="ARBA" id="ARBA00023136"/>
    </source>
</evidence>
<comment type="caution">
    <text evidence="9">The sequence shown here is derived from an EMBL/GenBank/DDBJ whole genome shotgun (WGS) entry which is preliminary data.</text>
</comment>
<dbReference type="GO" id="GO:0016491">
    <property type="term" value="F:oxidoreductase activity"/>
    <property type="evidence" value="ECO:0007669"/>
    <property type="project" value="UniProtKB-KW"/>
</dbReference>
<organism evidence="9">
    <name type="scientific">marine sediment metagenome</name>
    <dbReference type="NCBI Taxonomy" id="412755"/>
    <lineage>
        <taxon>unclassified sequences</taxon>
        <taxon>metagenomes</taxon>
        <taxon>ecological metagenomes</taxon>
    </lineage>
</organism>
<keyword evidence="3 7" id="KW-0812">Transmembrane</keyword>
<keyword evidence="5" id="KW-0560">Oxidoreductase</keyword>
<gene>
    <name evidence="9" type="ORF">S03H2_05059</name>
</gene>
<feature type="transmembrane region" description="Helical" evidence="7">
    <location>
        <begin position="241"/>
        <end position="265"/>
    </location>
</feature>
<dbReference type="PANTHER" id="PTHR42682:SF4">
    <property type="entry name" value="NADH-UBIQUINONE_PLASTOQUINONE"/>
    <property type="match status" value="1"/>
</dbReference>
<dbReference type="InterPro" id="IPR052175">
    <property type="entry name" value="ComplexI-like_HydComp"/>
</dbReference>
<feature type="transmembrane region" description="Helical" evidence="7">
    <location>
        <begin position="286"/>
        <end position="313"/>
    </location>
</feature>
<accession>X1EUA2</accession>
<evidence type="ECO:0000256" key="2">
    <source>
        <dbReference type="ARBA" id="ARBA00022475"/>
    </source>
</evidence>
<feature type="transmembrane region" description="Helical" evidence="7">
    <location>
        <begin position="137"/>
        <end position="160"/>
    </location>
</feature>
<evidence type="ECO:0000313" key="9">
    <source>
        <dbReference type="EMBL" id="GAH23885.1"/>
    </source>
</evidence>
<dbReference type="PRINTS" id="PR01434">
    <property type="entry name" value="NADHDHGNASE5"/>
</dbReference>
<reference evidence="9" key="1">
    <citation type="journal article" date="2014" name="Front. Microbiol.">
        <title>High frequency of phylogenetically diverse reductive dehalogenase-homologous genes in deep subseafloor sedimentary metagenomes.</title>
        <authorList>
            <person name="Kawai M."/>
            <person name="Futagami T."/>
            <person name="Toyoda A."/>
            <person name="Takaki Y."/>
            <person name="Nishi S."/>
            <person name="Hori S."/>
            <person name="Arai W."/>
            <person name="Tsubouchi T."/>
            <person name="Morono Y."/>
            <person name="Uchiyama I."/>
            <person name="Ito T."/>
            <person name="Fujiyama A."/>
            <person name="Inagaki F."/>
            <person name="Takami H."/>
        </authorList>
    </citation>
    <scope>NUCLEOTIDE SEQUENCE</scope>
    <source>
        <strain evidence="9">Expedition CK06-06</strain>
    </source>
</reference>
<feature type="transmembrane region" description="Helical" evidence="7">
    <location>
        <begin position="333"/>
        <end position="356"/>
    </location>
</feature>
<feature type="non-terminal residue" evidence="9">
    <location>
        <position position="1"/>
    </location>
</feature>
<comment type="subcellular location">
    <subcellularLocation>
        <location evidence="1">Cell membrane</location>
        <topology evidence="1">Multi-pass membrane protein</topology>
    </subcellularLocation>
</comment>
<proteinExistence type="predicted"/>
<evidence type="ECO:0000256" key="5">
    <source>
        <dbReference type="ARBA" id="ARBA00023002"/>
    </source>
</evidence>
<dbReference type="Pfam" id="PF00361">
    <property type="entry name" value="Proton_antipo_M"/>
    <property type="match status" value="1"/>
</dbReference>
<dbReference type="PANTHER" id="PTHR42682">
    <property type="entry name" value="HYDROGENASE-4 COMPONENT F"/>
    <property type="match status" value="1"/>
</dbReference>
<keyword evidence="4 7" id="KW-1133">Transmembrane helix</keyword>
<dbReference type="AlphaFoldDB" id="X1EUA2"/>
<dbReference type="GO" id="GO:0005886">
    <property type="term" value="C:plasma membrane"/>
    <property type="evidence" value="ECO:0007669"/>
    <property type="project" value="UniProtKB-SubCell"/>
</dbReference>
<keyword evidence="2" id="KW-1003">Cell membrane</keyword>
<dbReference type="InterPro" id="IPR001750">
    <property type="entry name" value="ND/Mrp_TM"/>
</dbReference>
<feature type="transmembrane region" description="Helical" evidence="7">
    <location>
        <begin position="102"/>
        <end position="125"/>
    </location>
</feature>